<evidence type="ECO:0000259" key="1">
    <source>
        <dbReference type="Pfam" id="PF01609"/>
    </source>
</evidence>
<proteinExistence type="predicted"/>
<dbReference type="GO" id="GO:0004803">
    <property type="term" value="F:transposase activity"/>
    <property type="evidence" value="ECO:0007669"/>
    <property type="project" value="InterPro"/>
</dbReference>
<name>A0A517MU48_9BACT</name>
<dbReference type="Proteomes" id="UP000319852">
    <property type="component" value="Chromosome"/>
</dbReference>
<protein>
    <submittedName>
        <fullName evidence="2">Transposase DDE domain protein</fullName>
    </submittedName>
</protein>
<accession>A0A517MU48</accession>
<dbReference type="EMBL" id="CP036263">
    <property type="protein sequence ID" value="QDS98413.1"/>
    <property type="molecule type" value="Genomic_DNA"/>
</dbReference>
<dbReference type="Pfam" id="PF01609">
    <property type="entry name" value="DDE_Tnp_1"/>
    <property type="match status" value="1"/>
</dbReference>
<feature type="domain" description="Transposase IS4-like" evidence="1">
    <location>
        <begin position="23"/>
        <end position="138"/>
    </location>
</feature>
<keyword evidence="3" id="KW-1185">Reference proteome</keyword>
<dbReference type="GO" id="GO:0006313">
    <property type="term" value="P:DNA transposition"/>
    <property type="evidence" value="ECO:0007669"/>
    <property type="project" value="InterPro"/>
</dbReference>
<dbReference type="AlphaFoldDB" id="A0A517MU48"/>
<dbReference type="InterPro" id="IPR047647">
    <property type="entry name" value="ISAs1_transpos"/>
</dbReference>
<dbReference type="OrthoDB" id="290868at2"/>
<gene>
    <name evidence="2" type="ORF">HG15A2_16890</name>
</gene>
<dbReference type="InterPro" id="IPR051698">
    <property type="entry name" value="Transposase_11-like"/>
</dbReference>
<reference evidence="2 3" key="1">
    <citation type="submission" date="2019-02" db="EMBL/GenBank/DDBJ databases">
        <title>Deep-cultivation of Planctomycetes and their phenomic and genomic characterization uncovers novel biology.</title>
        <authorList>
            <person name="Wiegand S."/>
            <person name="Jogler M."/>
            <person name="Boedeker C."/>
            <person name="Pinto D."/>
            <person name="Vollmers J."/>
            <person name="Rivas-Marin E."/>
            <person name="Kohn T."/>
            <person name="Peeters S.H."/>
            <person name="Heuer A."/>
            <person name="Rast P."/>
            <person name="Oberbeckmann S."/>
            <person name="Bunk B."/>
            <person name="Jeske O."/>
            <person name="Meyerdierks A."/>
            <person name="Storesund J.E."/>
            <person name="Kallscheuer N."/>
            <person name="Luecker S."/>
            <person name="Lage O.M."/>
            <person name="Pohl T."/>
            <person name="Merkel B.J."/>
            <person name="Hornburger P."/>
            <person name="Mueller R.-W."/>
            <person name="Bruemmer F."/>
            <person name="Labrenz M."/>
            <person name="Spormann A.M."/>
            <person name="Op den Camp H."/>
            <person name="Overmann J."/>
            <person name="Amann R."/>
            <person name="Jetten M.S.M."/>
            <person name="Mascher T."/>
            <person name="Medema M.H."/>
            <person name="Devos D.P."/>
            <person name="Kaster A.-K."/>
            <person name="Ovreas L."/>
            <person name="Rohde M."/>
            <person name="Galperin M.Y."/>
            <person name="Jogler C."/>
        </authorList>
    </citation>
    <scope>NUCLEOTIDE SEQUENCE [LARGE SCALE GENOMIC DNA]</scope>
    <source>
        <strain evidence="2 3">HG15A2</strain>
    </source>
</reference>
<dbReference type="KEGG" id="amob:HG15A2_16890"/>
<dbReference type="InterPro" id="IPR002559">
    <property type="entry name" value="Transposase_11"/>
</dbReference>
<organism evidence="2 3">
    <name type="scientific">Adhaeretor mobilis</name>
    <dbReference type="NCBI Taxonomy" id="1930276"/>
    <lineage>
        <taxon>Bacteria</taxon>
        <taxon>Pseudomonadati</taxon>
        <taxon>Planctomycetota</taxon>
        <taxon>Planctomycetia</taxon>
        <taxon>Pirellulales</taxon>
        <taxon>Lacipirellulaceae</taxon>
        <taxon>Adhaeretor</taxon>
    </lineage>
</organism>
<evidence type="ECO:0000313" key="2">
    <source>
        <dbReference type="EMBL" id="QDS98413.1"/>
    </source>
</evidence>
<dbReference type="RefSeq" id="WP_145059546.1">
    <property type="nucleotide sequence ID" value="NZ_CP036263.1"/>
</dbReference>
<dbReference type="PANTHER" id="PTHR30298:SF0">
    <property type="entry name" value="PROTEIN YBFL-RELATED"/>
    <property type="match status" value="1"/>
</dbReference>
<evidence type="ECO:0000313" key="3">
    <source>
        <dbReference type="Proteomes" id="UP000319852"/>
    </source>
</evidence>
<dbReference type="PANTHER" id="PTHR30298">
    <property type="entry name" value="H REPEAT-ASSOCIATED PREDICTED TRANSPOSASE"/>
    <property type="match status" value="1"/>
</dbReference>
<dbReference type="GO" id="GO:0003677">
    <property type="term" value="F:DNA binding"/>
    <property type="evidence" value="ECO:0007669"/>
    <property type="project" value="InterPro"/>
</dbReference>
<sequence length="170" mass="20020">MISYRPFPPASQRKKEAFQTEVRTHTKEHGRVITRHLQASTRIVPHLSRWPGLRQVIRLERTSRRNNETITEFQYAITSLSPQRADAEKLLEIWRSHWGIENRLHWVRDVLWQEDRCGVRHHRGSQNLACFRNAAINLLRLAKVPSLIGAIRENAYRVDKLFAKLGIMKL</sequence>
<dbReference type="NCBIfam" id="NF033564">
    <property type="entry name" value="transpos_ISAs1"/>
    <property type="match status" value="1"/>
</dbReference>